<dbReference type="SUPFAM" id="SSF53448">
    <property type="entry name" value="Nucleotide-diphospho-sugar transferases"/>
    <property type="match status" value="1"/>
</dbReference>
<feature type="domain" description="Glycosyltransferase 2-like" evidence="1">
    <location>
        <begin position="34"/>
        <end position="121"/>
    </location>
</feature>
<dbReference type="InterPro" id="IPR001173">
    <property type="entry name" value="Glyco_trans_2-like"/>
</dbReference>
<dbReference type="EMBL" id="UINC01132048">
    <property type="protein sequence ID" value="SVD14116.1"/>
    <property type="molecule type" value="Genomic_DNA"/>
</dbReference>
<evidence type="ECO:0000259" key="1">
    <source>
        <dbReference type="Pfam" id="PF00535"/>
    </source>
</evidence>
<feature type="non-terminal residue" evidence="2">
    <location>
        <position position="121"/>
    </location>
</feature>
<dbReference type="Gene3D" id="3.90.550.10">
    <property type="entry name" value="Spore Coat Polysaccharide Biosynthesis Protein SpsA, Chain A"/>
    <property type="match status" value="1"/>
</dbReference>
<dbReference type="InterPro" id="IPR029044">
    <property type="entry name" value="Nucleotide-diphossugar_trans"/>
</dbReference>
<name>A0A382SW46_9ZZZZ</name>
<reference evidence="2" key="1">
    <citation type="submission" date="2018-05" db="EMBL/GenBank/DDBJ databases">
        <authorList>
            <person name="Lanie J.A."/>
            <person name="Ng W.-L."/>
            <person name="Kazmierczak K.M."/>
            <person name="Andrzejewski T.M."/>
            <person name="Davidsen T.M."/>
            <person name="Wayne K.J."/>
            <person name="Tettelin H."/>
            <person name="Glass J.I."/>
            <person name="Rusch D."/>
            <person name="Podicherti R."/>
            <person name="Tsui H.-C.T."/>
            <person name="Winkler M.E."/>
        </authorList>
    </citation>
    <scope>NUCLEOTIDE SEQUENCE</scope>
</reference>
<accession>A0A382SW46</accession>
<evidence type="ECO:0000313" key="2">
    <source>
        <dbReference type="EMBL" id="SVD14116.1"/>
    </source>
</evidence>
<dbReference type="GO" id="GO:0006487">
    <property type="term" value="P:protein N-linked glycosylation"/>
    <property type="evidence" value="ECO:0007669"/>
    <property type="project" value="TreeGrafter"/>
</dbReference>
<proteinExistence type="predicted"/>
<organism evidence="2">
    <name type="scientific">marine metagenome</name>
    <dbReference type="NCBI Taxonomy" id="408172"/>
    <lineage>
        <taxon>unclassified sequences</taxon>
        <taxon>metagenomes</taxon>
        <taxon>ecological metagenomes</taxon>
    </lineage>
</organism>
<dbReference type="PANTHER" id="PTHR10859:SF91">
    <property type="entry name" value="DOLICHYL-PHOSPHATE BETA-GLUCOSYLTRANSFERASE"/>
    <property type="match status" value="1"/>
</dbReference>
<gene>
    <name evidence="2" type="ORF">METZ01_LOCUS366970</name>
</gene>
<dbReference type="AlphaFoldDB" id="A0A382SW46"/>
<dbReference type="Pfam" id="PF00535">
    <property type="entry name" value="Glycos_transf_2"/>
    <property type="match status" value="1"/>
</dbReference>
<protein>
    <recommendedName>
        <fullName evidence="1">Glycosyltransferase 2-like domain-containing protein</fullName>
    </recommendedName>
</protein>
<sequence>MMELSCEADCANERPFDIETRSARFRSMPKKQLTIVIPAYNEENRLPPNIRKALEWADKTSVFEIEFIIVDDGSEDRTCDLVREFTSKDSRVRLIEETHVGAVHAILAGFRAAKYPLVGYM</sequence>
<dbReference type="PANTHER" id="PTHR10859">
    <property type="entry name" value="GLYCOSYL TRANSFERASE"/>
    <property type="match status" value="1"/>
</dbReference>